<dbReference type="AlphaFoldDB" id="A0A067SV26"/>
<evidence type="ECO:0000313" key="1">
    <source>
        <dbReference type="EMBL" id="KDR73902.1"/>
    </source>
</evidence>
<evidence type="ECO:0000313" key="2">
    <source>
        <dbReference type="Proteomes" id="UP000027222"/>
    </source>
</evidence>
<organism evidence="1 2">
    <name type="scientific">Galerina marginata (strain CBS 339.88)</name>
    <dbReference type="NCBI Taxonomy" id="685588"/>
    <lineage>
        <taxon>Eukaryota</taxon>
        <taxon>Fungi</taxon>
        <taxon>Dikarya</taxon>
        <taxon>Basidiomycota</taxon>
        <taxon>Agaricomycotina</taxon>
        <taxon>Agaricomycetes</taxon>
        <taxon>Agaricomycetidae</taxon>
        <taxon>Agaricales</taxon>
        <taxon>Agaricineae</taxon>
        <taxon>Strophariaceae</taxon>
        <taxon>Galerina</taxon>
    </lineage>
</organism>
<reference evidence="2" key="1">
    <citation type="journal article" date="2014" name="Proc. Natl. Acad. Sci. U.S.A.">
        <title>Extensive sampling of basidiomycete genomes demonstrates inadequacy of the white-rot/brown-rot paradigm for wood decay fungi.</title>
        <authorList>
            <person name="Riley R."/>
            <person name="Salamov A.A."/>
            <person name="Brown D.W."/>
            <person name="Nagy L.G."/>
            <person name="Floudas D."/>
            <person name="Held B.W."/>
            <person name="Levasseur A."/>
            <person name="Lombard V."/>
            <person name="Morin E."/>
            <person name="Otillar R."/>
            <person name="Lindquist E.A."/>
            <person name="Sun H."/>
            <person name="LaButti K.M."/>
            <person name="Schmutz J."/>
            <person name="Jabbour D."/>
            <person name="Luo H."/>
            <person name="Baker S.E."/>
            <person name="Pisabarro A.G."/>
            <person name="Walton J.D."/>
            <person name="Blanchette R.A."/>
            <person name="Henrissat B."/>
            <person name="Martin F."/>
            <person name="Cullen D."/>
            <person name="Hibbett D.S."/>
            <person name="Grigoriev I.V."/>
        </authorList>
    </citation>
    <scope>NUCLEOTIDE SEQUENCE [LARGE SCALE GENOMIC DNA]</scope>
    <source>
        <strain evidence="2">CBS 339.88</strain>
    </source>
</reference>
<accession>A0A067SV26</accession>
<gene>
    <name evidence="1" type="ORF">GALMADRAFT_212132</name>
</gene>
<proteinExistence type="predicted"/>
<keyword evidence="2" id="KW-1185">Reference proteome</keyword>
<name>A0A067SV26_GALM3</name>
<sequence length="168" mass="18531">MARKRKGKSYSNWKKNGKTYRNQSTMTDLRLDDGANPTLCTCAVSSHKKSDIMISGGSFQNVSLHATNILVTGGTWIMHWFERSAATELVPELSAGWNKTSKMALLPPSTPEAEVVIYSSTSSECTAAPGRADLRYDTVSSGDILCGRWRLFARLVPPKLDLYSHRAC</sequence>
<protein>
    <submittedName>
        <fullName evidence="1">Uncharacterized protein</fullName>
    </submittedName>
</protein>
<dbReference type="HOGENOM" id="CLU_1586593_0_0_1"/>
<dbReference type="EMBL" id="KL142384">
    <property type="protein sequence ID" value="KDR73902.1"/>
    <property type="molecule type" value="Genomic_DNA"/>
</dbReference>
<dbReference type="Proteomes" id="UP000027222">
    <property type="component" value="Unassembled WGS sequence"/>
</dbReference>